<dbReference type="Pfam" id="PF00271">
    <property type="entry name" value="Helicase_C"/>
    <property type="match status" value="1"/>
</dbReference>
<dbReference type="InterPro" id="IPR001650">
    <property type="entry name" value="Helicase_C-like"/>
</dbReference>
<evidence type="ECO:0000256" key="1">
    <source>
        <dbReference type="ARBA" id="ARBA00004123"/>
    </source>
</evidence>
<proteinExistence type="inferred from homology"/>
<dbReference type="SMART" id="SM00487">
    <property type="entry name" value="DEXDc"/>
    <property type="match status" value="1"/>
</dbReference>
<dbReference type="InterPro" id="IPR014001">
    <property type="entry name" value="Helicase_ATP-bd"/>
</dbReference>
<feature type="compositionally biased region" description="Acidic residues" evidence="8">
    <location>
        <begin position="992"/>
        <end position="1003"/>
    </location>
</feature>
<comment type="subcellular location">
    <subcellularLocation>
        <location evidence="1">Nucleus</location>
    </subcellularLocation>
</comment>
<feature type="domain" description="Helicase ATP-binding" evidence="9">
    <location>
        <begin position="92"/>
        <end position="261"/>
    </location>
</feature>
<dbReference type="PROSITE" id="PS51194">
    <property type="entry name" value="HELICASE_CTER"/>
    <property type="match status" value="1"/>
</dbReference>
<dbReference type="SUPFAM" id="SSF52540">
    <property type="entry name" value="P-loop containing nucleoside triphosphate hydrolases"/>
    <property type="match status" value="1"/>
</dbReference>
<dbReference type="Gene3D" id="3.40.50.300">
    <property type="entry name" value="P-loop containing nucleotide triphosphate hydrolases"/>
    <property type="match status" value="2"/>
</dbReference>
<dbReference type="GO" id="GO:0036297">
    <property type="term" value="P:interstrand cross-link repair"/>
    <property type="evidence" value="ECO:0007669"/>
    <property type="project" value="TreeGrafter"/>
</dbReference>
<dbReference type="InterPro" id="IPR027417">
    <property type="entry name" value="P-loop_NTPase"/>
</dbReference>
<dbReference type="EMBL" id="ODYU01006433">
    <property type="protein sequence ID" value="SOQ48274.1"/>
    <property type="molecule type" value="Genomic_DNA"/>
</dbReference>
<feature type="region of interest" description="Disordered" evidence="8">
    <location>
        <begin position="1446"/>
        <end position="1476"/>
    </location>
</feature>
<dbReference type="GO" id="GO:0000400">
    <property type="term" value="F:four-way junction DNA binding"/>
    <property type="evidence" value="ECO:0007669"/>
    <property type="project" value="TreeGrafter"/>
</dbReference>
<feature type="region of interest" description="Disordered" evidence="8">
    <location>
        <begin position="1140"/>
        <end position="1163"/>
    </location>
</feature>
<evidence type="ECO:0000256" key="5">
    <source>
        <dbReference type="ARBA" id="ARBA00022806"/>
    </source>
</evidence>
<keyword evidence="3" id="KW-0547">Nucleotide-binding</keyword>
<protein>
    <submittedName>
        <fullName evidence="11">SFRICE_005638</fullName>
    </submittedName>
</protein>
<keyword evidence="5" id="KW-0347">Helicase</keyword>
<evidence type="ECO:0000259" key="9">
    <source>
        <dbReference type="PROSITE" id="PS51192"/>
    </source>
</evidence>
<keyword evidence="4" id="KW-0378">Hydrolase</keyword>
<evidence type="ECO:0000259" key="10">
    <source>
        <dbReference type="PROSITE" id="PS51194"/>
    </source>
</evidence>
<feature type="region of interest" description="Disordered" evidence="8">
    <location>
        <begin position="1206"/>
        <end position="1228"/>
    </location>
</feature>
<dbReference type="GO" id="GO:0005634">
    <property type="term" value="C:nucleus"/>
    <property type="evidence" value="ECO:0007669"/>
    <property type="project" value="UniProtKB-SubCell"/>
</dbReference>
<feature type="compositionally biased region" description="Basic and acidic residues" evidence="8">
    <location>
        <begin position="1004"/>
        <end position="1015"/>
    </location>
</feature>
<dbReference type="CDD" id="cd18033">
    <property type="entry name" value="DEXDc_FANCM"/>
    <property type="match status" value="1"/>
</dbReference>
<dbReference type="GO" id="GO:0043138">
    <property type="term" value="F:3'-5' DNA helicase activity"/>
    <property type="evidence" value="ECO:0007669"/>
    <property type="project" value="InterPro"/>
</dbReference>
<evidence type="ECO:0000256" key="8">
    <source>
        <dbReference type="SAM" id="MobiDB-lite"/>
    </source>
</evidence>
<evidence type="ECO:0000256" key="7">
    <source>
        <dbReference type="ARBA" id="ARBA00023242"/>
    </source>
</evidence>
<feature type="region of interest" description="Disordered" evidence="8">
    <location>
        <begin position="1080"/>
        <end position="1118"/>
    </location>
</feature>
<feature type="compositionally biased region" description="Polar residues" evidence="8">
    <location>
        <begin position="1101"/>
        <end position="1118"/>
    </location>
</feature>
<dbReference type="InterPro" id="IPR011545">
    <property type="entry name" value="DEAD/DEAH_box_helicase_dom"/>
</dbReference>
<dbReference type="Gene3D" id="1.20.1320.20">
    <property type="entry name" value="hef helicase domain"/>
    <property type="match status" value="1"/>
</dbReference>
<reference evidence="11" key="1">
    <citation type="submission" date="2016-07" db="EMBL/GenBank/DDBJ databases">
        <authorList>
            <person name="Bretaudeau A."/>
        </authorList>
    </citation>
    <scope>NUCLEOTIDE SEQUENCE</scope>
    <source>
        <strain evidence="11">Rice</strain>
        <tissue evidence="11">Whole body</tissue>
    </source>
</reference>
<dbReference type="SMART" id="SM00490">
    <property type="entry name" value="HELICc"/>
    <property type="match status" value="1"/>
</dbReference>
<dbReference type="GO" id="GO:0045003">
    <property type="term" value="P:double-strand break repair via synthesis-dependent strand annealing"/>
    <property type="evidence" value="ECO:0007669"/>
    <property type="project" value="TreeGrafter"/>
</dbReference>
<dbReference type="InterPro" id="IPR044749">
    <property type="entry name" value="FANCM_DEXDc"/>
</dbReference>
<comment type="similarity">
    <text evidence="2">Belongs to the DEAD box helicase family. DEAH subfamily. FANCM sub-subfamily.</text>
</comment>
<evidence type="ECO:0000256" key="3">
    <source>
        <dbReference type="ARBA" id="ARBA00022741"/>
    </source>
</evidence>
<evidence type="ECO:0000313" key="11">
    <source>
        <dbReference type="EMBL" id="SOQ48274.1"/>
    </source>
</evidence>
<accession>A0A2H1W717</accession>
<sequence>MNNLPSTSKSKQNDGFEDDEIFEDSSLLANFDTSFVQRSKFSESNLNDSRNKSGLNVSALCCDEEISGYDKLTGKTWIYPTNYPVRDYQFNVIRAAILQNTLVSLPTGLGKTFIAAVIMYNFYRWYPLGKIVFTAPTRPLVAQQIDACYNIIAIPPNDTIEMTGHMQVNTRKQHWKNKRVFFATPQVIYNDMKSGICPCDKIRCLVIDEAHRARGNYAYCQIVSTLDDVGHKTYRILALSATPGSKVEDVINVVKNLHIAHLELRTENCIDVAPYSHTRKIKTVVLELGYELTQLRQQYIEILDGYARRLKQMNILPPNLGNLSKGRIVMLYKEYQTKDRSLRHPQHNYIMKDFTILIALYHGLELLVQHGSRIFLNFFDEHPEKSWMQADDRLTALLERLRDDLGVNPLSLDRSILPDGTIPEMPKDLTFGHPKFDKLKEIMTFHFAKAQQLKQDTRAIVFCEYRESVNLVHCLLLQCRPLIKPMMFVGQGASGKDGKTVVSQKQQLRVMRSFREGECNVLVATCVAEEGLDVGSVDLIICFDISTKSPVRLVQRCGRTGRERGGEVFILVTEGREHQTLIECMRQRDGLNKKVLQSKEVENNLYKLNPRMIPHDFMPQCQKMYITVQKKQDPKEKAKEGIDKAKKGQKDLRAMLARPSTSSSSLGKEINSKGLITEDEFKELFPEGYSSTSLFATPQEYWAMSRGRLKNINTPEGTELKLSKWLEWQRTLQTTVNVQHSRDTEILAELLQYSDAKRFDMPVSTQNPSFGSQELRTQPLVLRSPAKNMSPAKVNRSPAKINKPTNKKKQKVPLTKPMDRKDGDIRALFSTATKSTKNYTKLISDLGLQTDSGVPTRLISLLVDLTLENTITNKNCYVCKNICDCNLLRGKKEDKKLPMILLESIKQPKLPDIYLIDDFDTETIMKCMKKSDEDDYDVNADNFDLGDDFLCESPVYESPIEEESKKEIVTAATDNFDIGDIDDIFANSSPEEAIEKEIDEDDKPTEKGSEDMKNDDRLLEKDEVLIGKGQVLQDESKVVIGKSKVLQDEIKVPIGKDEEPKEAKDTLGFFGLDSIDDIFADDEIDNTPPEPTENKTKDEPTQTTKVNRSPSIQYPLSPSILSGRVKQDVMTSPILCSQPRKFQLSTKKKQSPNATPNTPSCRKQLIQDSTNNFDRAEQSEISKRASLIDTSNKSLMTITQLVEMINKTGNESTSKTNVSNREQEKERSLSPILLTQAEKRSMVHTNSIDRSCISTNALDKSIASTSKTKDSLIILDSDSDSDSTQVYDVTDYFKTNSSKIHDTNISPVANKRKRDLDDSNVITASPYFNKKPKLDNEPTKEISLQERVLAVMKRNKDKIVNNDKTVLNCVVSQGFVSQKENKNPQFLNGDVDDEKNEEPPKQMNLSMLQMFRRENKLETVRNKFSTIFKTPKSPLLDKRKIDFEDSDDDFEDDKRRGPSNCTVNKMDDTYRSTTNHKVRKKKKKGNDFLDLEAVLTDEEDQSGDELSDESIGSIVDFICDDDNITHHEDIQAVYLKSVKSPVRGGGFKIPELPKRFNKEDILSQYVEEDSYEMDSFCVDSHIGLTQGHEISELELAEMRLEAKRKAKKKARRISSQEESPDMAVVKKNKPKRRLIESDSEDSS</sequence>
<dbReference type="PANTHER" id="PTHR14025:SF20">
    <property type="entry name" value="FANCONI ANEMIA GROUP M PROTEIN"/>
    <property type="match status" value="1"/>
</dbReference>
<dbReference type="GO" id="GO:0005524">
    <property type="term" value="F:ATP binding"/>
    <property type="evidence" value="ECO:0007669"/>
    <property type="project" value="UniProtKB-KW"/>
</dbReference>
<gene>
    <name evidence="11" type="ORF">SFRICE_005638</name>
</gene>
<dbReference type="InterPro" id="IPR039686">
    <property type="entry name" value="FANCM/Mph1-like_ID"/>
</dbReference>
<feature type="region of interest" description="Disordered" evidence="8">
    <location>
        <begin position="1606"/>
        <end position="1643"/>
    </location>
</feature>
<keyword evidence="6" id="KW-0067">ATP-binding</keyword>
<evidence type="ECO:0000256" key="2">
    <source>
        <dbReference type="ARBA" id="ARBA00009889"/>
    </source>
</evidence>
<dbReference type="CDD" id="cd12091">
    <property type="entry name" value="FANCM_ID"/>
    <property type="match status" value="1"/>
</dbReference>
<feature type="compositionally biased region" description="Polar residues" evidence="8">
    <location>
        <begin position="1151"/>
        <end position="1163"/>
    </location>
</feature>
<feature type="compositionally biased region" description="Polar residues" evidence="8">
    <location>
        <begin position="1207"/>
        <end position="1220"/>
    </location>
</feature>
<feature type="region of interest" description="Disordered" evidence="8">
    <location>
        <begin position="989"/>
        <end position="1015"/>
    </location>
</feature>
<feature type="domain" description="Helicase C-terminal" evidence="10">
    <location>
        <begin position="438"/>
        <end position="609"/>
    </location>
</feature>
<dbReference type="GO" id="GO:0009378">
    <property type="term" value="F:four-way junction helicase activity"/>
    <property type="evidence" value="ECO:0007669"/>
    <property type="project" value="TreeGrafter"/>
</dbReference>
<dbReference type="FunFam" id="3.40.50.300:FF:000861">
    <property type="entry name" value="Fanconi anemia, complementation group M"/>
    <property type="match status" value="1"/>
</dbReference>
<name>A0A2H1W717_SPOFR</name>
<dbReference type="GO" id="GO:0016787">
    <property type="term" value="F:hydrolase activity"/>
    <property type="evidence" value="ECO:0007669"/>
    <property type="project" value="UniProtKB-KW"/>
</dbReference>
<evidence type="ECO:0000256" key="6">
    <source>
        <dbReference type="ARBA" id="ARBA00022840"/>
    </source>
</evidence>
<evidence type="ECO:0000256" key="4">
    <source>
        <dbReference type="ARBA" id="ARBA00022801"/>
    </source>
</evidence>
<organism evidence="11">
    <name type="scientific">Spodoptera frugiperda</name>
    <name type="common">Fall armyworm</name>
    <dbReference type="NCBI Taxonomy" id="7108"/>
    <lineage>
        <taxon>Eukaryota</taxon>
        <taxon>Metazoa</taxon>
        <taxon>Ecdysozoa</taxon>
        <taxon>Arthropoda</taxon>
        <taxon>Hexapoda</taxon>
        <taxon>Insecta</taxon>
        <taxon>Pterygota</taxon>
        <taxon>Neoptera</taxon>
        <taxon>Endopterygota</taxon>
        <taxon>Lepidoptera</taxon>
        <taxon>Glossata</taxon>
        <taxon>Ditrysia</taxon>
        <taxon>Noctuoidea</taxon>
        <taxon>Noctuidae</taxon>
        <taxon>Amphipyrinae</taxon>
        <taxon>Spodoptera</taxon>
    </lineage>
</organism>
<feature type="region of interest" description="Disordered" evidence="8">
    <location>
        <begin position="789"/>
        <end position="817"/>
    </location>
</feature>
<dbReference type="PANTHER" id="PTHR14025">
    <property type="entry name" value="FANCONI ANEMIA GROUP M FANCM FAMILY MEMBER"/>
    <property type="match status" value="1"/>
</dbReference>
<keyword evidence="7" id="KW-0539">Nucleus</keyword>
<dbReference type="PROSITE" id="PS51192">
    <property type="entry name" value="HELICASE_ATP_BIND_1"/>
    <property type="match status" value="1"/>
</dbReference>
<dbReference type="Pfam" id="PF00270">
    <property type="entry name" value="DEAD"/>
    <property type="match status" value="1"/>
</dbReference>